<dbReference type="PaxDb" id="67767-A0A0J7KCR3"/>
<gene>
    <name evidence="2" type="ORF">RF55_12461</name>
</gene>
<protein>
    <submittedName>
        <fullName evidence="2">Outer membrane protein</fullName>
    </submittedName>
</protein>
<name>A0A0J7KCR3_LASNI</name>
<dbReference type="SUPFAM" id="SSF103088">
    <property type="entry name" value="OmpA-like"/>
    <property type="match status" value="1"/>
</dbReference>
<dbReference type="Pfam" id="PF00691">
    <property type="entry name" value="OmpA"/>
    <property type="match status" value="1"/>
</dbReference>
<proteinExistence type="predicted"/>
<dbReference type="PANTHER" id="PTHR30329">
    <property type="entry name" value="STATOR ELEMENT OF FLAGELLAR MOTOR COMPLEX"/>
    <property type="match status" value="1"/>
</dbReference>
<sequence>MSIFFEKKLLFWRQWILPALLLAGLFLLALTPIAKAQPVRGLYVAGGGGVSFNQGQQINPKVRLDYPGKHGPPGSPTNDQIITGGKLLYNPGYSVEGSIGWGLGNGFRVEVQGLMTKNELSGIMDGGFPAQGSGHQMVYGGFANAYYDMDIGLNWIYPYIGFGIGYEWQKDNMKLVNTAQSVNPYTEQIGGTTGNFAYQAIGGASFPVPWILGLSTTLEYRFNTMVGGHGHTATTSGTPVVDVTNGAHLPTPVSTTFGTKTYFNDSILLGLRYEFNPIPPDVIERPVLMPPAPPPAAQRTYMVFFDWNSTALTPRAREIIGLAARNSTNVQYTKILVKGYSDTSGETIKGGPSYNDNLSYRRADNVKAELVHDGVAAGLVSVKGLGATNLLMPTGPGVRDAQNRRVEINFN</sequence>
<evidence type="ECO:0000259" key="1">
    <source>
        <dbReference type="PROSITE" id="PS51123"/>
    </source>
</evidence>
<dbReference type="InterPro" id="IPR036737">
    <property type="entry name" value="OmpA-like_sf"/>
</dbReference>
<evidence type="ECO:0000313" key="3">
    <source>
        <dbReference type="Proteomes" id="UP000036403"/>
    </source>
</evidence>
<accession>A0A0J7KCR3</accession>
<dbReference type="Gene3D" id="2.40.160.20">
    <property type="match status" value="1"/>
</dbReference>
<feature type="domain" description="OmpA-like" evidence="1">
    <location>
        <begin position="292"/>
        <end position="411"/>
    </location>
</feature>
<dbReference type="PANTHER" id="PTHR30329:SF21">
    <property type="entry name" value="LIPOPROTEIN YIAD-RELATED"/>
    <property type="match status" value="1"/>
</dbReference>
<dbReference type="EMBL" id="LBMM01009482">
    <property type="protein sequence ID" value="KMQ88112.1"/>
    <property type="molecule type" value="Genomic_DNA"/>
</dbReference>
<dbReference type="InterPro" id="IPR011250">
    <property type="entry name" value="OMP/PagP_B-barrel"/>
</dbReference>
<dbReference type="SUPFAM" id="SSF56925">
    <property type="entry name" value="OMPA-like"/>
    <property type="match status" value="1"/>
</dbReference>
<evidence type="ECO:0000313" key="2">
    <source>
        <dbReference type="EMBL" id="KMQ88112.1"/>
    </source>
</evidence>
<dbReference type="CDD" id="cd07185">
    <property type="entry name" value="OmpA_C-like"/>
    <property type="match status" value="1"/>
</dbReference>
<dbReference type="OrthoDB" id="8300695at2759"/>
<comment type="caution">
    <text evidence="2">The sequence shown here is derived from an EMBL/GenBank/DDBJ whole genome shotgun (WGS) entry which is preliminary data.</text>
</comment>
<organism evidence="2 3">
    <name type="scientific">Lasius niger</name>
    <name type="common">Black garden ant</name>
    <dbReference type="NCBI Taxonomy" id="67767"/>
    <lineage>
        <taxon>Eukaryota</taxon>
        <taxon>Metazoa</taxon>
        <taxon>Ecdysozoa</taxon>
        <taxon>Arthropoda</taxon>
        <taxon>Hexapoda</taxon>
        <taxon>Insecta</taxon>
        <taxon>Pterygota</taxon>
        <taxon>Neoptera</taxon>
        <taxon>Endopterygota</taxon>
        <taxon>Hymenoptera</taxon>
        <taxon>Apocrita</taxon>
        <taxon>Aculeata</taxon>
        <taxon>Formicoidea</taxon>
        <taxon>Formicidae</taxon>
        <taxon>Formicinae</taxon>
        <taxon>Lasius</taxon>
        <taxon>Lasius</taxon>
    </lineage>
</organism>
<dbReference type="InterPro" id="IPR006665">
    <property type="entry name" value="OmpA-like"/>
</dbReference>
<reference evidence="2 3" key="1">
    <citation type="submission" date="2015-04" db="EMBL/GenBank/DDBJ databases">
        <title>Lasius niger genome sequencing.</title>
        <authorList>
            <person name="Konorov E.A."/>
            <person name="Nikitin M.A."/>
            <person name="Kirill M.V."/>
            <person name="Chang P."/>
        </authorList>
    </citation>
    <scope>NUCLEOTIDE SEQUENCE [LARGE SCALE GENOMIC DNA]</scope>
    <source>
        <tissue evidence="2">Whole</tissue>
    </source>
</reference>
<dbReference type="Proteomes" id="UP000036403">
    <property type="component" value="Unassembled WGS sequence"/>
</dbReference>
<keyword evidence="3" id="KW-1185">Reference proteome</keyword>
<dbReference type="AlphaFoldDB" id="A0A0J7KCR3"/>
<dbReference type="InterPro" id="IPR050330">
    <property type="entry name" value="Bact_OuterMem_StrucFunc"/>
</dbReference>
<dbReference type="PROSITE" id="PS51123">
    <property type="entry name" value="OMPA_2"/>
    <property type="match status" value="1"/>
</dbReference>
<dbReference type="STRING" id="67767.A0A0J7KCR3"/>
<dbReference type="Gene3D" id="3.30.1330.60">
    <property type="entry name" value="OmpA-like domain"/>
    <property type="match status" value="1"/>
</dbReference>